<dbReference type="InterPro" id="IPR029031">
    <property type="entry name" value="Gingipain_N_sf"/>
</dbReference>
<gene>
    <name evidence="3" type="primary">porU</name>
    <name evidence="3" type="ORF">ACFPFU_16985</name>
</gene>
<keyword evidence="1" id="KW-0732">Signal</keyword>
<evidence type="ECO:0000259" key="2">
    <source>
        <dbReference type="Pfam" id="PF01364"/>
    </source>
</evidence>
<dbReference type="Pfam" id="PF01364">
    <property type="entry name" value="Peptidase_C25"/>
    <property type="match status" value="1"/>
</dbReference>
<dbReference type="CDD" id="cd02258">
    <property type="entry name" value="Peptidase_C25_N"/>
    <property type="match status" value="1"/>
</dbReference>
<evidence type="ECO:0000256" key="1">
    <source>
        <dbReference type="ARBA" id="ARBA00022729"/>
    </source>
</evidence>
<dbReference type="NCBIfam" id="NF033707">
    <property type="entry name" value="T9SS_sortase"/>
    <property type="match status" value="1"/>
</dbReference>
<dbReference type="EMBL" id="JBHSJJ010000010">
    <property type="protein sequence ID" value="MFC4873400.1"/>
    <property type="molecule type" value="Genomic_DNA"/>
</dbReference>
<dbReference type="RefSeq" id="WP_377066215.1">
    <property type="nucleotide sequence ID" value="NZ_JBHSJJ010000010.1"/>
</dbReference>
<dbReference type="InterPro" id="IPR029030">
    <property type="entry name" value="Caspase-like_dom_sf"/>
</dbReference>
<dbReference type="Gene3D" id="3.40.50.10390">
    <property type="entry name" value="Gingipain r, domain 1"/>
    <property type="match status" value="1"/>
</dbReference>
<keyword evidence="4" id="KW-1185">Reference proteome</keyword>
<proteinExistence type="predicted"/>
<dbReference type="InterPro" id="IPR001769">
    <property type="entry name" value="Gingipain"/>
</dbReference>
<evidence type="ECO:0000313" key="4">
    <source>
        <dbReference type="Proteomes" id="UP001595818"/>
    </source>
</evidence>
<sequence length="1090" mass="121743">MWARHEIKGFLGLLSMMLPLQWVMGQEYKFPITQEGVYKITAQQARQWGAGSVDEISIYGFGGMLPQKLDSSIFTSGEIPVQKIGEDLYFYLSAAHRIFLEESHVSFEPHLYTDTLHYILNVGKPSTSEIKDKGGHSLATEDHLSTGVLYQIQSYKKEEVNILNSGRKWYGDRMFNGNRIRIPFKRPEGTADQPVWLSVSVMAQSHAASHFELNVDNQNVGALQVASVPNSTYAVKGREEAFNGLTAHGSQDELAFSCSFQTGNPNGLGYLDYVLVGFPFASDALPEGVYYNLEGKNIDLGTAAAQKIWDVTRFHQIEELGEEREISSDISKFVVFDPSNVPAINQVKAINGTLKTDDAFPELLIITSGELQGQAKRLSEHKNNTGVSAKTVLLEDIYDHFGYGNPDIVAIRNFLAYQFHIGGALKNTLFFGKGTFDYKNKLGGRPNLVPTYSSRSSLNPLTTYSSDDFFGFLQMGEGEWEESQQGDHQLDIGTGRVPAINVREAAIAVNKIIQYSSLETGAGDWKRKVLFLADDGDNNIHLHDSESHAAYLHENNPEFSLQKLYLDSYEQVQAGSSQRSPQAKETLTDYIDRGVLLINYIGHGNETTLAAEELFTIGDIRNWPENDKLPVFVTATCEFGRHDSPFIRSGAEELLFAEKKGAIALLTTGRPVFSSINFSLNKAFIETVFIREGGEYISLGEIFKYTKNNSLNGALNRNFSLLGDPSLKLKLPDYWGETAEFWDIDVETSVDTLGALQRVRYKGAIQDPLTGAQANGFNGSFEIALYDKALMMKTLGDESPETHYKEYNNAVFRGTGTVEGGVFEGEMVIGQPIKDEFDLGVVRVFARNPHDKREAMGANKIMVGGISDNLQNDSEGPSIKINILDSLQSAKKINTSQAPIWIFLKDKSGINISENNIDQQISLTLNDQMPRFLNRDYRSLHSSYQEGYIKTTLKGLREGINTLTVRVFDNLGNMSEKTMEIEVYGIHKLKIYEAVSYPNPAREASFFRINHNRPGENLSLQLRIFSLLGHEIFSMTKRFPRANPGIDGIDWIFLHDKTKYPVKGTYLYEIALTSEEDGTSDRKGGKIIIQ</sequence>
<organism evidence="3 4">
    <name type="scientific">Negadavirga shengliensis</name>
    <dbReference type="NCBI Taxonomy" id="1389218"/>
    <lineage>
        <taxon>Bacteria</taxon>
        <taxon>Pseudomonadati</taxon>
        <taxon>Bacteroidota</taxon>
        <taxon>Cytophagia</taxon>
        <taxon>Cytophagales</taxon>
        <taxon>Cyclobacteriaceae</taxon>
        <taxon>Negadavirga</taxon>
    </lineage>
</organism>
<dbReference type="Proteomes" id="UP001595818">
    <property type="component" value="Unassembled WGS sequence"/>
</dbReference>
<protein>
    <submittedName>
        <fullName evidence="3">Type IX secretion system sortase PorU</fullName>
    </submittedName>
</protein>
<comment type="caution">
    <text evidence="3">The sequence shown here is derived from an EMBL/GenBank/DDBJ whole genome shotgun (WGS) entry which is preliminary data.</text>
</comment>
<accession>A0ABV9T3V1</accession>
<feature type="domain" description="Gingipain" evidence="2">
    <location>
        <begin position="364"/>
        <end position="729"/>
    </location>
</feature>
<name>A0ABV9T3V1_9BACT</name>
<evidence type="ECO:0000313" key="3">
    <source>
        <dbReference type="EMBL" id="MFC4873400.1"/>
    </source>
</evidence>
<dbReference type="SUPFAM" id="SSF52129">
    <property type="entry name" value="Caspase-like"/>
    <property type="match status" value="1"/>
</dbReference>
<dbReference type="Gene3D" id="3.40.50.1460">
    <property type="match status" value="1"/>
</dbReference>
<reference evidence="4" key="1">
    <citation type="journal article" date="2019" name="Int. J. Syst. Evol. Microbiol.">
        <title>The Global Catalogue of Microorganisms (GCM) 10K type strain sequencing project: providing services to taxonomists for standard genome sequencing and annotation.</title>
        <authorList>
            <consortium name="The Broad Institute Genomics Platform"/>
            <consortium name="The Broad Institute Genome Sequencing Center for Infectious Disease"/>
            <person name="Wu L."/>
            <person name="Ma J."/>
        </authorList>
    </citation>
    <scope>NUCLEOTIDE SEQUENCE [LARGE SCALE GENOMIC DNA]</scope>
    <source>
        <strain evidence="4">CGMCC 4.7466</strain>
    </source>
</reference>